<gene>
    <name evidence="1" type="ORF">Golob_004852</name>
</gene>
<comment type="caution">
    <text evidence="1">The sequence shown here is derived from an EMBL/GenBank/DDBJ whole genome shotgun (WGS) entry which is preliminary data.</text>
</comment>
<evidence type="ECO:0000313" key="1">
    <source>
        <dbReference type="EMBL" id="MBA0571269.1"/>
    </source>
</evidence>
<protein>
    <submittedName>
        <fullName evidence="1">Uncharacterized protein</fullName>
    </submittedName>
</protein>
<reference evidence="1 2" key="1">
    <citation type="journal article" date="2019" name="Genome Biol. Evol.">
        <title>Insights into the evolution of the New World diploid cottons (Gossypium, subgenus Houzingenia) based on genome sequencing.</title>
        <authorList>
            <person name="Grover C.E."/>
            <person name="Arick M.A. 2nd"/>
            <person name="Thrash A."/>
            <person name="Conover J.L."/>
            <person name="Sanders W.S."/>
            <person name="Peterson D.G."/>
            <person name="Frelichowski J.E."/>
            <person name="Scheffler J.A."/>
            <person name="Scheffler B.E."/>
            <person name="Wendel J.F."/>
        </authorList>
    </citation>
    <scope>NUCLEOTIDE SEQUENCE [LARGE SCALE GENOMIC DNA]</scope>
    <source>
        <strain evidence="1">157</strain>
        <tissue evidence="1">Leaf</tissue>
    </source>
</reference>
<name>A0A7J8N2V6_9ROSI</name>
<sequence length="21" mass="2283">MQSKTVLTDVFLGGKKKSSEV</sequence>
<evidence type="ECO:0000313" key="2">
    <source>
        <dbReference type="Proteomes" id="UP000593572"/>
    </source>
</evidence>
<dbReference type="AlphaFoldDB" id="A0A7J8N2V6"/>
<proteinExistence type="predicted"/>
<keyword evidence="2" id="KW-1185">Reference proteome</keyword>
<organism evidence="1 2">
    <name type="scientific">Gossypium lobatum</name>
    <dbReference type="NCBI Taxonomy" id="34289"/>
    <lineage>
        <taxon>Eukaryota</taxon>
        <taxon>Viridiplantae</taxon>
        <taxon>Streptophyta</taxon>
        <taxon>Embryophyta</taxon>
        <taxon>Tracheophyta</taxon>
        <taxon>Spermatophyta</taxon>
        <taxon>Magnoliopsida</taxon>
        <taxon>eudicotyledons</taxon>
        <taxon>Gunneridae</taxon>
        <taxon>Pentapetalae</taxon>
        <taxon>rosids</taxon>
        <taxon>malvids</taxon>
        <taxon>Malvales</taxon>
        <taxon>Malvaceae</taxon>
        <taxon>Malvoideae</taxon>
        <taxon>Gossypium</taxon>
    </lineage>
</organism>
<dbReference type="Proteomes" id="UP000593572">
    <property type="component" value="Unassembled WGS sequence"/>
</dbReference>
<accession>A0A7J8N2V6</accession>
<dbReference type="EMBL" id="JABEZX010000011">
    <property type="protein sequence ID" value="MBA0571269.1"/>
    <property type="molecule type" value="Genomic_DNA"/>
</dbReference>